<evidence type="ECO:0000313" key="2">
    <source>
        <dbReference type="Proteomes" id="UP000215914"/>
    </source>
</evidence>
<name>A0A9K3EKR1_HELAN</name>
<dbReference type="AlphaFoldDB" id="A0A9K3EKR1"/>
<organism evidence="1 2">
    <name type="scientific">Helianthus annuus</name>
    <name type="common">Common sunflower</name>
    <dbReference type="NCBI Taxonomy" id="4232"/>
    <lineage>
        <taxon>Eukaryota</taxon>
        <taxon>Viridiplantae</taxon>
        <taxon>Streptophyta</taxon>
        <taxon>Embryophyta</taxon>
        <taxon>Tracheophyta</taxon>
        <taxon>Spermatophyta</taxon>
        <taxon>Magnoliopsida</taxon>
        <taxon>eudicotyledons</taxon>
        <taxon>Gunneridae</taxon>
        <taxon>Pentapetalae</taxon>
        <taxon>asterids</taxon>
        <taxon>campanulids</taxon>
        <taxon>Asterales</taxon>
        <taxon>Asteraceae</taxon>
        <taxon>Asteroideae</taxon>
        <taxon>Heliantheae alliance</taxon>
        <taxon>Heliantheae</taxon>
        <taxon>Helianthus</taxon>
    </lineage>
</organism>
<proteinExistence type="predicted"/>
<accession>A0A9K3EKR1</accession>
<gene>
    <name evidence="1" type="ORF">HanXRQr2_Chr13g0611991</name>
</gene>
<keyword evidence="2" id="KW-1185">Reference proteome</keyword>
<sequence>MYGNDQPILDIHEDASTLEACSNFRFHFRLEEDFEYSEFDLKQTPIDQLEWHLFVRM</sequence>
<dbReference type="Gramene" id="mRNA:HanXRQr2_Chr13g0611991">
    <property type="protein sequence ID" value="CDS:HanXRQr2_Chr13g0611991.1"/>
    <property type="gene ID" value="HanXRQr2_Chr13g0611991"/>
</dbReference>
<dbReference type="Proteomes" id="UP000215914">
    <property type="component" value="Unassembled WGS sequence"/>
</dbReference>
<comment type="caution">
    <text evidence="1">The sequence shown here is derived from an EMBL/GenBank/DDBJ whole genome shotgun (WGS) entry which is preliminary data.</text>
</comment>
<reference evidence="1" key="1">
    <citation type="journal article" date="2017" name="Nature">
        <title>The sunflower genome provides insights into oil metabolism, flowering and Asterid evolution.</title>
        <authorList>
            <person name="Badouin H."/>
            <person name="Gouzy J."/>
            <person name="Grassa C.J."/>
            <person name="Murat F."/>
            <person name="Staton S.E."/>
            <person name="Cottret L."/>
            <person name="Lelandais-Briere C."/>
            <person name="Owens G.L."/>
            <person name="Carrere S."/>
            <person name="Mayjonade B."/>
            <person name="Legrand L."/>
            <person name="Gill N."/>
            <person name="Kane N.C."/>
            <person name="Bowers J.E."/>
            <person name="Hubner S."/>
            <person name="Bellec A."/>
            <person name="Berard A."/>
            <person name="Berges H."/>
            <person name="Blanchet N."/>
            <person name="Boniface M.C."/>
            <person name="Brunel D."/>
            <person name="Catrice O."/>
            <person name="Chaidir N."/>
            <person name="Claudel C."/>
            <person name="Donnadieu C."/>
            <person name="Faraut T."/>
            <person name="Fievet G."/>
            <person name="Helmstetter N."/>
            <person name="King M."/>
            <person name="Knapp S.J."/>
            <person name="Lai Z."/>
            <person name="Le Paslier M.C."/>
            <person name="Lippi Y."/>
            <person name="Lorenzon L."/>
            <person name="Mandel J.R."/>
            <person name="Marage G."/>
            <person name="Marchand G."/>
            <person name="Marquand E."/>
            <person name="Bret-Mestries E."/>
            <person name="Morien E."/>
            <person name="Nambeesan S."/>
            <person name="Nguyen T."/>
            <person name="Pegot-Espagnet P."/>
            <person name="Pouilly N."/>
            <person name="Raftis F."/>
            <person name="Sallet E."/>
            <person name="Schiex T."/>
            <person name="Thomas J."/>
            <person name="Vandecasteele C."/>
            <person name="Vares D."/>
            <person name="Vear F."/>
            <person name="Vautrin S."/>
            <person name="Crespi M."/>
            <person name="Mangin B."/>
            <person name="Burke J.M."/>
            <person name="Salse J."/>
            <person name="Munos S."/>
            <person name="Vincourt P."/>
            <person name="Rieseberg L.H."/>
            <person name="Langlade N.B."/>
        </authorList>
    </citation>
    <scope>NUCLEOTIDE SEQUENCE</scope>
    <source>
        <tissue evidence="1">Leaves</tissue>
    </source>
</reference>
<dbReference type="EMBL" id="MNCJ02000328">
    <property type="protein sequence ID" value="KAF5775432.1"/>
    <property type="molecule type" value="Genomic_DNA"/>
</dbReference>
<evidence type="ECO:0000313" key="1">
    <source>
        <dbReference type="EMBL" id="KAF5775432.1"/>
    </source>
</evidence>
<protein>
    <submittedName>
        <fullName evidence="1">Uncharacterized protein</fullName>
    </submittedName>
</protein>
<reference evidence="1" key="2">
    <citation type="submission" date="2020-06" db="EMBL/GenBank/DDBJ databases">
        <title>Helianthus annuus Genome sequencing and assembly Release 2.</title>
        <authorList>
            <person name="Gouzy J."/>
            <person name="Langlade N."/>
            <person name="Munos S."/>
        </authorList>
    </citation>
    <scope>NUCLEOTIDE SEQUENCE</scope>
    <source>
        <tissue evidence="1">Leaves</tissue>
    </source>
</reference>